<accession>A0A0F9RSJ0</accession>
<dbReference type="EMBL" id="LAZR01001004">
    <property type="protein sequence ID" value="KKN52797.1"/>
    <property type="molecule type" value="Genomic_DNA"/>
</dbReference>
<gene>
    <name evidence="1" type="ORF">LCGC14_0609150</name>
</gene>
<comment type="caution">
    <text evidence="1">The sequence shown here is derived from an EMBL/GenBank/DDBJ whole genome shotgun (WGS) entry which is preliminary data.</text>
</comment>
<name>A0A0F9RSJ0_9ZZZZ</name>
<organism evidence="1">
    <name type="scientific">marine sediment metagenome</name>
    <dbReference type="NCBI Taxonomy" id="412755"/>
    <lineage>
        <taxon>unclassified sequences</taxon>
        <taxon>metagenomes</taxon>
        <taxon>ecological metagenomes</taxon>
    </lineage>
</organism>
<sequence>MRMLKFKDEEGSVITSGIVTLVNWTMMPDGNTYIYVWCRHWEVVTDKMMPLDNFRSSEHWQLAGLVNGNIMLFLPGCQVKAWAYSENKPKSPNCYELKL</sequence>
<reference evidence="1" key="1">
    <citation type="journal article" date="2015" name="Nature">
        <title>Complex archaea that bridge the gap between prokaryotes and eukaryotes.</title>
        <authorList>
            <person name="Spang A."/>
            <person name="Saw J.H."/>
            <person name="Jorgensen S.L."/>
            <person name="Zaremba-Niedzwiedzka K."/>
            <person name="Martijn J."/>
            <person name="Lind A.E."/>
            <person name="van Eijk R."/>
            <person name="Schleper C."/>
            <person name="Guy L."/>
            <person name="Ettema T.J."/>
        </authorList>
    </citation>
    <scope>NUCLEOTIDE SEQUENCE</scope>
</reference>
<dbReference type="AlphaFoldDB" id="A0A0F9RSJ0"/>
<protein>
    <submittedName>
        <fullName evidence="1">Uncharacterized protein</fullName>
    </submittedName>
</protein>
<evidence type="ECO:0000313" key="1">
    <source>
        <dbReference type="EMBL" id="KKN52797.1"/>
    </source>
</evidence>
<proteinExistence type="predicted"/>